<dbReference type="AlphaFoldDB" id="A0A6F8YTU5"/>
<dbReference type="EMBL" id="AP022871">
    <property type="protein sequence ID" value="BCB89403.1"/>
    <property type="molecule type" value="Genomic_DNA"/>
</dbReference>
<organism evidence="1 2">
    <name type="scientific">Phytohabitans suffuscus</name>
    <dbReference type="NCBI Taxonomy" id="624315"/>
    <lineage>
        <taxon>Bacteria</taxon>
        <taxon>Bacillati</taxon>
        <taxon>Actinomycetota</taxon>
        <taxon>Actinomycetes</taxon>
        <taxon>Micromonosporales</taxon>
        <taxon>Micromonosporaceae</taxon>
    </lineage>
</organism>
<dbReference type="Proteomes" id="UP000503011">
    <property type="component" value="Chromosome"/>
</dbReference>
<evidence type="ECO:0000313" key="2">
    <source>
        <dbReference type="Proteomes" id="UP000503011"/>
    </source>
</evidence>
<accession>A0A6F8YTU5</accession>
<sequence>MAVKRASKSQIVSMLRSRGLHARADWFERELPDLVDVGHNYSLLSMLDIDPATLTEADAAPVATRS</sequence>
<evidence type="ECO:0000313" key="1">
    <source>
        <dbReference type="EMBL" id="BCB89403.1"/>
    </source>
</evidence>
<dbReference type="KEGG" id="psuu:Psuf_067160"/>
<reference evidence="1 2" key="1">
    <citation type="submission" date="2020-03" db="EMBL/GenBank/DDBJ databases">
        <title>Whole genome shotgun sequence of Phytohabitans suffuscus NBRC 105367.</title>
        <authorList>
            <person name="Komaki H."/>
            <person name="Tamura T."/>
        </authorList>
    </citation>
    <scope>NUCLEOTIDE SEQUENCE [LARGE SCALE GENOMIC DNA]</scope>
    <source>
        <strain evidence="1 2">NBRC 105367</strain>
    </source>
</reference>
<protein>
    <submittedName>
        <fullName evidence="1">Uncharacterized protein</fullName>
    </submittedName>
</protein>
<reference evidence="1 2" key="2">
    <citation type="submission" date="2020-03" db="EMBL/GenBank/DDBJ databases">
        <authorList>
            <person name="Ichikawa N."/>
            <person name="Kimura A."/>
            <person name="Kitahashi Y."/>
            <person name="Uohara A."/>
        </authorList>
    </citation>
    <scope>NUCLEOTIDE SEQUENCE [LARGE SCALE GENOMIC DNA]</scope>
    <source>
        <strain evidence="1 2">NBRC 105367</strain>
    </source>
</reference>
<dbReference type="RefSeq" id="WP_173161251.1">
    <property type="nucleotide sequence ID" value="NZ_AP022871.1"/>
</dbReference>
<keyword evidence="2" id="KW-1185">Reference proteome</keyword>
<gene>
    <name evidence="1" type="ORF">Psuf_067160</name>
</gene>
<name>A0A6F8YTU5_9ACTN</name>
<proteinExistence type="predicted"/>